<dbReference type="PANTHER" id="PTHR11732">
    <property type="entry name" value="ALDO/KETO REDUCTASE"/>
    <property type="match status" value="1"/>
</dbReference>
<dbReference type="InterPro" id="IPR036812">
    <property type="entry name" value="NAD(P)_OxRdtase_dom_sf"/>
</dbReference>
<organism evidence="3 4">
    <name type="scientific">Multifurca ochricompacta</name>
    <dbReference type="NCBI Taxonomy" id="376703"/>
    <lineage>
        <taxon>Eukaryota</taxon>
        <taxon>Fungi</taxon>
        <taxon>Dikarya</taxon>
        <taxon>Basidiomycota</taxon>
        <taxon>Agaricomycotina</taxon>
        <taxon>Agaricomycetes</taxon>
        <taxon>Russulales</taxon>
        <taxon>Russulaceae</taxon>
        <taxon>Multifurca</taxon>
    </lineage>
</organism>
<dbReference type="FunFam" id="3.20.20.100:FF:000002">
    <property type="entry name" value="2,5-diketo-D-gluconic acid reductase A"/>
    <property type="match status" value="1"/>
</dbReference>
<dbReference type="EMBL" id="WTXG01000011">
    <property type="protein sequence ID" value="KAI0302444.1"/>
    <property type="molecule type" value="Genomic_DNA"/>
</dbReference>
<dbReference type="PROSITE" id="PS00062">
    <property type="entry name" value="ALDOKETO_REDUCTASE_2"/>
    <property type="match status" value="1"/>
</dbReference>
<dbReference type="SUPFAM" id="SSF51430">
    <property type="entry name" value="NAD(P)-linked oxidoreductase"/>
    <property type="match status" value="1"/>
</dbReference>
<proteinExistence type="predicted"/>
<keyword evidence="4" id="KW-1185">Reference proteome</keyword>
<dbReference type="Pfam" id="PF00248">
    <property type="entry name" value="Aldo_ket_red"/>
    <property type="match status" value="1"/>
</dbReference>
<comment type="caution">
    <text evidence="3">The sequence shown here is derived from an EMBL/GenBank/DDBJ whole genome shotgun (WGS) entry which is preliminary data.</text>
</comment>
<gene>
    <name evidence="3" type="ORF">B0F90DRAFT_218909</name>
</gene>
<accession>A0AAD4M5E4</accession>
<dbReference type="InterPro" id="IPR018170">
    <property type="entry name" value="Aldo/ket_reductase_CS"/>
</dbReference>
<keyword evidence="1" id="KW-0560">Oxidoreductase</keyword>
<evidence type="ECO:0000313" key="4">
    <source>
        <dbReference type="Proteomes" id="UP001203297"/>
    </source>
</evidence>
<feature type="domain" description="NADP-dependent oxidoreductase" evidence="2">
    <location>
        <begin position="63"/>
        <end position="332"/>
    </location>
</feature>
<evidence type="ECO:0000256" key="1">
    <source>
        <dbReference type="ARBA" id="ARBA00023002"/>
    </source>
</evidence>
<protein>
    <submittedName>
        <fullName evidence="3">Aldo keto reductase</fullName>
    </submittedName>
</protein>
<name>A0AAD4M5E4_9AGAM</name>
<dbReference type="PRINTS" id="PR00069">
    <property type="entry name" value="ALDKETRDTASE"/>
</dbReference>
<dbReference type="InterPro" id="IPR020471">
    <property type="entry name" value="AKR"/>
</dbReference>
<reference evidence="3" key="1">
    <citation type="journal article" date="2022" name="New Phytol.">
        <title>Evolutionary transition to the ectomycorrhizal habit in the genomes of a hyperdiverse lineage of mushroom-forming fungi.</title>
        <authorList>
            <person name="Looney B."/>
            <person name="Miyauchi S."/>
            <person name="Morin E."/>
            <person name="Drula E."/>
            <person name="Courty P.E."/>
            <person name="Kohler A."/>
            <person name="Kuo A."/>
            <person name="LaButti K."/>
            <person name="Pangilinan J."/>
            <person name="Lipzen A."/>
            <person name="Riley R."/>
            <person name="Andreopoulos W."/>
            <person name="He G."/>
            <person name="Johnson J."/>
            <person name="Nolan M."/>
            <person name="Tritt A."/>
            <person name="Barry K.W."/>
            <person name="Grigoriev I.V."/>
            <person name="Nagy L.G."/>
            <person name="Hibbett D."/>
            <person name="Henrissat B."/>
            <person name="Matheny P.B."/>
            <person name="Labbe J."/>
            <person name="Martin F.M."/>
        </authorList>
    </citation>
    <scope>NUCLEOTIDE SEQUENCE</scope>
    <source>
        <strain evidence="3">BPL690</strain>
    </source>
</reference>
<dbReference type="Gene3D" id="3.20.20.100">
    <property type="entry name" value="NADP-dependent oxidoreductase domain"/>
    <property type="match status" value="1"/>
</dbReference>
<dbReference type="PROSITE" id="PS00798">
    <property type="entry name" value="ALDOKETO_REDUCTASE_1"/>
    <property type="match status" value="1"/>
</dbReference>
<dbReference type="Proteomes" id="UP001203297">
    <property type="component" value="Unassembled WGS sequence"/>
</dbReference>
<dbReference type="InterPro" id="IPR023210">
    <property type="entry name" value="NADP_OxRdtase_dom"/>
</dbReference>
<sequence>MSTARRSVTGTGGGRIKYKKSLKNKGLCLVLIPNSIIASTPRQIIMSFKKTLQLNNGITIPQIGFGTWLSKPHEVENAVVWAVEAGYRHLDCAYVYGNQDEVGAALKKVIPSLVKREDLSITSKLWNDAHQASQVEKQLDITLSQLGTPYLDLYLIHWPVAFVSGRGLFPRRANKPDEVEFDEEPSLVDTWKAMLALRDTGKVKAVGVSNFTIDHLKAIIKATGERPAVNQIEAHPLLPQDELVEYCKQEGIHLTAYSPLGNNLRGKTKLVDYPKVKEVADRVGATTAQVLVAWGVHRGYSVIPKSVQKDRIIKNFEQITLSEEDYQKISKIGVNNHVRFNVPITYSPKWSINLFDEEEEKGQAEFEVKKE</sequence>
<dbReference type="AlphaFoldDB" id="A0AAD4M5E4"/>
<evidence type="ECO:0000259" key="2">
    <source>
        <dbReference type="Pfam" id="PF00248"/>
    </source>
</evidence>
<evidence type="ECO:0000313" key="3">
    <source>
        <dbReference type="EMBL" id="KAI0302444.1"/>
    </source>
</evidence>
<dbReference type="GO" id="GO:0016616">
    <property type="term" value="F:oxidoreductase activity, acting on the CH-OH group of donors, NAD or NADP as acceptor"/>
    <property type="evidence" value="ECO:0007669"/>
    <property type="project" value="UniProtKB-ARBA"/>
</dbReference>